<dbReference type="Proteomes" id="UP000694864">
    <property type="component" value="Chromosome 12"/>
</dbReference>
<dbReference type="InterPro" id="IPR056592">
    <property type="entry name" value="Beta-prop_At3g26010-like"/>
</dbReference>
<dbReference type="GeneID" id="109127927"/>
<dbReference type="InterPro" id="IPR050796">
    <property type="entry name" value="SCF_F-box_component"/>
</dbReference>
<proteinExistence type="predicted"/>
<dbReference type="InterPro" id="IPR001810">
    <property type="entry name" value="F-box_dom"/>
</dbReference>
<dbReference type="RefSeq" id="XP_019089072.1">
    <property type="nucleotide sequence ID" value="XM_019233527.1"/>
</dbReference>
<evidence type="ECO:0000313" key="3">
    <source>
        <dbReference type="RefSeq" id="XP_019089072.1"/>
    </source>
</evidence>
<reference evidence="3" key="2">
    <citation type="submission" date="2025-08" db="UniProtKB">
        <authorList>
            <consortium name="RefSeq"/>
        </authorList>
    </citation>
    <scope>IDENTIFICATION</scope>
    <source>
        <tissue evidence="3">Leaf</tissue>
    </source>
</reference>
<name>A0ABM1QQN4_CAMSA</name>
<dbReference type="Pfam" id="PF24750">
    <property type="entry name" value="b-prop_At3g26010-like"/>
    <property type="match status" value="1"/>
</dbReference>
<reference evidence="2" key="1">
    <citation type="journal article" date="2014" name="Nat. Commun.">
        <title>The emerging biofuel crop Camelina sativa retains a highly undifferentiated hexaploid genome structure.</title>
        <authorList>
            <person name="Kagale S."/>
            <person name="Koh C."/>
            <person name="Nixon J."/>
            <person name="Bollina V."/>
            <person name="Clarke W.E."/>
            <person name="Tuteja R."/>
            <person name="Spillane C."/>
            <person name="Robinson S.J."/>
            <person name="Links M.G."/>
            <person name="Clarke C."/>
            <person name="Higgins E.E."/>
            <person name="Huebert T."/>
            <person name="Sharpe A.G."/>
            <person name="Parkin I.A."/>
        </authorList>
    </citation>
    <scope>NUCLEOTIDE SEQUENCE [LARGE SCALE GENOMIC DNA]</scope>
    <source>
        <strain evidence="2">cv. DH55</strain>
    </source>
</reference>
<sequence length="427" mass="49686">MEAPNNTAAHVPEEIGTKILVKLPLRSISRFKSVCKTWKSATESVYFRCLFVSLHQNTFSCWSLLFQRRELIDFHGCKTWGLPKSLGSYIQNMKINGKYKFEYIASSNGLVLMHRFFGTSTTYVGNPVLQQWVEIPTPPNLFTVLCGLVTLVDEDSVVLSFKVVRTASMKRSQNGYVLSYFVYLSETGIWIYKQLYCPVYSPKLARPMSMNGTFYFYLVHSNISGQRKLMAHDFYGESNKCQFIPLPDQDNNHRRWHFKTALTTSSGFVMYVKTFSQRGDNLLKVWRLINDDSAWQLMWEITLPFIQFDKCYYAQVAMHPFDSNIVYFWSQEHRYLISCNLQTQNYKIFGDDESQHQDCFINQSACEKHMDQIYEPISGVIDPVILYQFVLPRWMESVPRPPQVEIINTTSLLSHVPSRDLVTYINA</sequence>
<gene>
    <name evidence="3" type="primary">LOC109127927</name>
</gene>
<dbReference type="PROSITE" id="PS50181">
    <property type="entry name" value="FBOX"/>
    <property type="match status" value="1"/>
</dbReference>
<dbReference type="Pfam" id="PF00646">
    <property type="entry name" value="F-box"/>
    <property type="match status" value="1"/>
</dbReference>
<organism evidence="2 3">
    <name type="scientific">Camelina sativa</name>
    <name type="common">False flax</name>
    <name type="synonym">Myagrum sativum</name>
    <dbReference type="NCBI Taxonomy" id="90675"/>
    <lineage>
        <taxon>Eukaryota</taxon>
        <taxon>Viridiplantae</taxon>
        <taxon>Streptophyta</taxon>
        <taxon>Embryophyta</taxon>
        <taxon>Tracheophyta</taxon>
        <taxon>Spermatophyta</taxon>
        <taxon>Magnoliopsida</taxon>
        <taxon>eudicotyledons</taxon>
        <taxon>Gunneridae</taxon>
        <taxon>Pentapetalae</taxon>
        <taxon>rosids</taxon>
        <taxon>malvids</taxon>
        <taxon>Brassicales</taxon>
        <taxon>Brassicaceae</taxon>
        <taxon>Camelineae</taxon>
        <taxon>Camelina</taxon>
    </lineage>
</organism>
<dbReference type="PANTHER" id="PTHR31672">
    <property type="entry name" value="BNACNNG10540D PROTEIN"/>
    <property type="match status" value="1"/>
</dbReference>
<keyword evidence="2" id="KW-1185">Reference proteome</keyword>
<evidence type="ECO:0000259" key="1">
    <source>
        <dbReference type="PROSITE" id="PS50181"/>
    </source>
</evidence>
<dbReference type="Gene3D" id="1.20.1280.50">
    <property type="match status" value="1"/>
</dbReference>
<dbReference type="SUPFAM" id="SSF81383">
    <property type="entry name" value="F-box domain"/>
    <property type="match status" value="1"/>
</dbReference>
<dbReference type="SMART" id="SM00256">
    <property type="entry name" value="FBOX"/>
    <property type="match status" value="1"/>
</dbReference>
<evidence type="ECO:0000313" key="2">
    <source>
        <dbReference type="Proteomes" id="UP000694864"/>
    </source>
</evidence>
<feature type="domain" description="F-box" evidence="1">
    <location>
        <begin position="5"/>
        <end position="54"/>
    </location>
</feature>
<dbReference type="InterPro" id="IPR036047">
    <property type="entry name" value="F-box-like_dom_sf"/>
</dbReference>
<protein>
    <submittedName>
        <fullName evidence="3">F-box/kelch-repeat protein At4g22430</fullName>
    </submittedName>
</protein>
<accession>A0ABM1QQN4</accession>
<dbReference type="PANTHER" id="PTHR31672:SF8">
    <property type="entry name" value="F-BOX DOMAIN-CONTAINING PROTEIN"/>
    <property type="match status" value="1"/>
</dbReference>